<dbReference type="InterPro" id="IPR038673">
    <property type="entry name" value="OprB_sf"/>
</dbReference>
<comment type="similarity">
    <text evidence="1 2">Belongs to the OprB family.</text>
</comment>
<dbReference type="EMBL" id="LCYC01000031">
    <property type="protein sequence ID" value="KWV77082.1"/>
    <property type="molecule type" value="Genomic_DNA"/>
</dbReference>
<feature type="chain" id="PRO_5007229639" evidence="2">
    <location>
        <begin position="24"/>
        <end position="443"/>
    </location>
</feature>
<reference evidence="3 4" key="1">
    <citation type="submission" date="2015-05" db="EMBL/GenBank/DDBJ databases">
        <title>A genomic and transcriptomic approach to investigate the blue pigment phenotype in Pseudomonas fluorescens.</title>
        <authorList>
            <person name="Andreani N.A."/>
            <person name="Cardazzo B."/>
        </authorList>
    </citation>
    <scope>NUCLEOTIDE SEQUENCE [LARGE SCALE GENOMIC DNA]</scope>
    <source>
        <strain evidence="3 4">Ps_40</strain>
    </source>
</reference>
<dbReference type="InterPro" id="IPR052932">
    <property type="entry name" value="OprB_Porin"/>
</dbReference>
<dbReference type="GO" id="GO:0016020">
    <property type="term" value="C:membrane"/>
    <property type="evidence" value="ECO:0007669"/>
    <property type="project" value="InterPro"/>
</dbReference>
<comment type="caution">
    <text evidence="3">The sequence shown here is derived from an EMBL/GenBank/DDBJ whole genome shotgun (WGS) entry which is preliminary data.</text>
</comment>
<dbReference type="GO" id="GO:0015288">
    <property type="term" value="F:porin activity"/>
    <property type="evidence" value="ECO:0007669"/>
    <property type="project" value="InterPro"/>
</dbReference>
<name>A0A120G114_PSEFL</name>
<keyword evidence="2" id="KW-0732">Signal</keyword>
<dbReference type="RefSeq" id="WP_060765981.1">
    <property type="nucleotide sequence ID" value="NZ_LCYC01000031.1"/>
</dbReference>
<dbReference type="InterPro" id="IPR007049">
    <property type="entry name" value="Carb-sel_porin_OprB"/>
</dbReference>
<dbReference type="Gene3D" id="2.40.160.180">
    <property type="entry name" value="Carbohydrate-selective porin OprB"/>
    <property type="match status" value="1"/>
</dbReference>
<evidence type="ECO:0000313" key="4">
    <source>
        <dbReference type="Proteomes" id="UP000063434"/>
    </source>
</evidence>
<dbReference type="PANTHER" id="PTHR37944">
    <property type="entry name" value="PORIN B"/>
    <property type="match status" value="1"/>
</dbReference>
<proteinExistence type="inferred from homology"/>
<accession>A0A120G114</accession>
<dbReference type="PANTHER" id="PTHR37944:SF1">
    <property type="entry name" value="PORIN B"/>
    <property type="match status" value="1"/>
</dbReference>
<protein>
    <submittedName>
        <fullName evidence="3">Porin B</fullName>
    </submittedName>
</protein>
<dbReference type="Pfam" id="PF04966">
    <property type="entry name" value="OprB"/>
    <property type="match status" value="1"/>
</dbReference>
<dbReference type="AlphaFoldDB" id="A0A120G114"/>
<sequence>MNIAWKLPLGLGLLSCIAVPASAEDASSKWGTGDWGGVRSELLEQGVDVIVGYVGEAATNVHGGYNHDRTARYTAQWALGTHLDLQKLLGWNEAEFQLLVTERNGNNLSNERVSDPRAPQLSSVQEVWGRGQTWRLTQMWYRQKFFNSALDLKFGRVGVNEDFASFPCDFQSLSFCSAPIGNVAGDIWYSGPVSQWGGRVRYNLNDRWAVQVGAYEQNPSYLETGNGFKLSGSGTKGALVPVEVIWKPIVGKDALPGEYRLGYYHSSASANDLYDDVNGNPQVLTGQAPKSRSSKHGAWVIGQQQLTSHNGDASRGLSVFASLTVHDKATSGIESFQNIGAVYKGPFDARPQDDLGVGIARLKVNDDVTKRQRLINESTGISDYDNPQYVPVQHSEYNIELNYGVHVTDWLTVRPNVQYVRNPGGVYEVDNAWVAGVKLQASF</sequence>
<evidence type="ECO:0000256" key="1">
    <source>
        <dbReference type="ARBA" id="ARBA00008769"/>
    </source>
</evidence>
<feature type="signal peptide" evidence="2">
    <location>
        <begin position="1"/>
        <end position="23"/>
    </location>
</feature>
<evidence type="ECO:0000256" key="2">
    <source>
        <dbReference type="RuleBase" id="RU363072"/>
    </source>
</evidence>
<gene>
    <name evidence="3" type="primary">oprB_1</name>
    <name evidence="3" type="ORF">PFL603g_02464</name>
</gene>
<evidence type="ECO:0000313" key="3">
    <source>
        <dbReference type="EMBL" id="KWV77082.1"/>
    </source>
</evidence>
<dbReference type="Proteomes" id="UP000063434">
    <property type="component" value="Unassembled WGS sequence"/>
</dbReference>
<organism evidence="3 4">
    <name type="scientific">Pseudomonas fluorescens</name>
    <dbReference type="NCBI Taxonomy" id="294"/>
    <lineage>
        <taxon>Bacteria</taxon>
        <taxon>Pseudomonadati</taxon>
        <taxon>Pseudomonadota</taxon>
        <taxon>Gammaproteobacteria</taxon>
        <taxon>Pseudomonadales</taxon>
        <taxon>Pseudomonadaceae</taxon>
        <taxon>Pseudomonas</taxon>
    </lineage>
</organism>
<dbReference type="GO" id="GO:0008643">
    <property type="term" value="P:carbohydrate transport"/>
    <property type="evidence" value="ECO:0007669"/>
    <property type="project" value="InterPro"/>
</dbReference>
<dbReference type="PATRIC" id="fig|294.195.peg.2621"/>